<keyword evidence="3" id="KW-0548">Nucleotidyltransferase</keyword>
<dbReference type="PANTHER" id="PTHR19446">
    <property type="entry name" value="REVERSE TRANSCRIPTASES"/>
    <property type="match status" value="1"/>
</dbReference>
<organism evidence="3 4">
    <name type="scientific">Eumeta variegata</name>
    <name type="common">Bagworm moth</name>
    <name type="synonym">Eumeta japonica</name>
    <dbReference type="NCBI Taxonomy" id="151549"/>
    <lineage>
        <taxon>Eukaryota</taxon>
        <taxon>Metazoa</taxon>
        <taxon>Ecdysozoa</taxon>
        <taxon>Arthropoda</taxon>
        <taxon>Hexapoda</taxon>
        <taxon>Insecta</taxon>
        <taxon>Pterygota</taxon>
        <taxon>Neoptera</taxon>
        <taxon>Endopterygota</taxon>
        <taxon>Lepidoptera</taxon>
        <taxon>Glossata</taxon>
        <taxon>Ditrysia</taxon>
        <taxon>Tineoidea</taxon>
        <taxon>Psychidae</taxon>
        <taxon>Oiketicinae</taxon>
        <taxon>Eumeta</taxon>
    </lineage>
</organism>
<dbReference type="Pfam" id="PF00078">
    <property type="entry name" value="RVT_1"/>
    <property type="match status" value="1"/>
</dbReference>
<feature type="domain" description="Reverse transcriptase" evidence="2">
    <location>
        <begin position="1"/>
        <end position="235"/>
    </location>
</feature>
<keyword evidence="3" id="KW-0695">RNA-directed DNA polymerase</keyword>
<keyword evidence="4" id="KW-1185">Reference proteome</keyword>
<dbReference type="AlphaFoldDB" id="A0A4C1ZKK5"/>
<evidence type="ECO:0000259" key="2">
    <source>
        <dbReference type="PROSITE" id="PS50878"/>
    </source>
</evidence>
<dbReference type="InterPro" id="IPR043502">
    <property type="entry name" value="DNA/RNA_pol_sf"/>
</dbReference>
<name>A0A4C1ZKK5_EUMVA</name>
<dbReference type="SUPFAM" id="SSF56672">
    <property type="entry name" value="DNA/RNA polymerases"/>
    <property type="match status" value="1"/>
</dbReference>
<dbReference type="EMBL" id="BGZK01001972">
    <property type="protein sequence ID" value="GBP89036.1"/>
    <property type="molecule type" value="Genomic_DNA"/>
</dbReference>
<reference evidence="3 4" key="1">
    <citation type="journal article" date="2019" name="Commun. Biol.">
        <title>The bagworm genome reveals a unique fibroin gene that provides high tensile strength.</title>
        <authorList>
            <person name="Kono N."/>
            <person name="Nakamura H."/>
            <person name="Ohtoshi R."/>
            <person name="Tomita M."/>
            <person name="Numata K."/>
            <person name="Arakawa K."/>
        </authorList>
    </citation>
    <scope>NUCLEOTIDE SEQUENCE [LARGE SCALE GENOMIC DNA]</scope>
</reference>
<gene>
    <name evidence="3" type="primary">RTase</name>
    <name evidence="3" type="ORF">EVAR_61700_1</name>
</gene>
<dbReference type="PROSITE" id="PS50878">
    <property type="entry name" value="RT_POL"/>
    <property type="match status" value="1"/>
</dbReference>
<dbReference type="OrthoDB" id="10020599at2759"/>
<dbReference type="Proteomes" id="UP000299102">
    <property type="component" value="Unassembled WGS sequence"/>
</dbReference>
<evidence type="ECO:0000313" key="3">
    <source>
        <dbReference type="EMBL" id="GBP89036.1"/>
    </source>
</evidence>
<feature type="region of interest" description="Disordered" evidence="1">
    <location>
        <begin position="1"/>
        <end position="36"/>
    </location>
</feature>
<comment type="caution">
    <text evidence="3">The sequence shown here is derived from an EMBL/GenBank/DDBJ whole genome shotgun (WGS) entry which is preliminary data.</text>
</comment>
<protein>
    <submittedName>
        <fullName evidence="3">Probable RNA-directed DNA polymerase from transposon BS</fullName>
    </submittedName>
</protein>
<dbReference type="STRING" id="151549.A0A4C1ZKK5"/>
<evidence type="ECO:0000313" key="4">
    <source>
        <dbReference type="Proteomes" id="UP000299102"/>
    </source>
</evidence>
<sequence>MLEGGREVRRRVTLPPEDDLDPITQDEISKQSKTSSPCSQQALRLVEYISEGFKVKRKTVAVFFDVAKAFDRIWHARLIHKLYQLELPDRLVLIIHHYISNRHFSFRLDNTYSSMRPIRAGVPQGSTLSPLLYSAYINDIPRPSSGVQLALFADDTAPYLSSELSFEVSGRCDRLPDLHPVTLIVISLTRINCDLYLTPRKGVEYQNCDLRVVSPVLALTITAEVPRSKPRGIILLCVSSALVLIYSLATCRRSVPHALRVPASRCSLRRAASSLPGAPSASRHNTVYRFNRRVLLVLPDQCMYSVTMLCGREKSRSSRISRLRDAIRVPLRVDGAPAKPLAFVNG</sequence>
<dbReference type="GO" id="GO:0003964">
    <property type="term" value="F:RNA-directed DNA polymerase activity"/>
    <property type="evidence" value="ECO:0007669"/>
    <property type="project" value="UniProtKB-KW"/>
</dbReference>
<accession>A0A4C1ZKK5</accession>
<proteinExistence type="predicted"/>
<dbReference type="InterPro" id="IPR000477">
    <property type="entry name" value="RT_dom"/>
</dbReference>
<keyword evidence="3" id="KW-0808">Transferase</keyword>
<evidence type="ECO:0000256" key="1">
    <source>
        <dbReference type="SAM" id="MobiDB-lite"/>
    </source>
</evidence>